<keyword evidence="2" id="KW-1185">Reference proteome</keyword>
<dbReference type="EMBL" id="KV007096">
    <property type="protein sequence ID" value="KZV31875.1"/>
    <property type="molecule type" value="Genomic_DNA"/>
</dbReference>
<organism evidence="1 2">
    <name type="scientific">Dorcoceras hygrometricum</name>
    <dbReference type="NCBI Taxonomy" id="472368"/>
    <lineage>
        <taxon>Eukaryota</taxon>
        <taxon>Viridiplantae</taxon>
        <taxon>Streptophyta</taxon>
        <taxon>Embryophyta</taxon>
        <taxon>Tracheophyta</taxon>
        <taxon>Spermatophyta</taxon>
        <taxon>Magnoliopsida</taxon>
        <taxon>eudicotyledons</taxon>
        <taxon>Gunneridae</taxon>
        <taxon>Pentapetalae</taxon>
        <taxon>asterids</taxon>
        <taxon>lamiids</taxon>
        <taxon>Lamiales</taxon>
        <taxon>Gesneriaceae</taxon>
        <taxon>Didymocarpoideae</taxon>
        <taxon>Trichosporeae</taxon>
        <taxon>Loxocarpinae</taxon>
        <taxon>Dorcoceras</taxon>
    </lineage>
</organism>
<evidence type="ECO:0000313" key="2">
    <source>
        <dbReference type="Proteomes" id="UP000250235"/>
    </source>
</evidence>
<dbReference type="Proteomes" id="UP000250235">
    <property type="component" value="Unassembled WGS sequence"/>
</dbReference>
<sequence length="140" mass="14902">MSTAIKLSLRMIVDIFTSAADFFNSLLITSSSFVVCKTATGTHLNETCCVPAAGLLAPTDLSSSADHDVVTDGPIGCSSWFPFDVPAGPSSYSSACSLFLSLQLVHYAPAGSTWPPPDNEQLNQLWTSPLIIQLSFTKKN</sequence>
<reference evidence="1 2" key="1">
    <citation type="journal article" date="2015" name="Proc. Natl. Acad. Sci. U.S.A.">
        <title>The resurrection genome of Boea hygrometrica: A blueprint for survival of dehydration.</title>
        <authorList>
            <person name="Xiao L."/>
            <person name="Yang G."/>
            <person name="Zhang L."/>
            <person name="Yang X."/>
            <person name="Zhao S."/>
            <person name="Ji Z."/>
            <person name="Zhou Q."/>
            <person name="Hu M."/>
            <person name="Wang Y."/>
            <person name="Chen M."/>
            <person name="Xu Y."/>
            <person name="Jin H."/>
            <person name="Xiao X."/>
            <person name="Hu G."/>
            <person name="Bao F."/>
            <person name="Hu Y."/>
            <person name="Wan P."/>
            <person name="Li L."/>
            <person name="Deng X."/>
            <person name="Kuang T."/>
            <person name="Xiang C."/>
            <person name="Zhu J.K."/>
            <person name="Oliver M.J."/>
            <person name="He Y."/>
        </authorList>
    </citation>
    <scope>NUCLEOTIDE SEQUENCE [LARGE SCALE GENOMIC DNA]</scope>
    <source>
        <strain evidence="2">cv. XS01</strain>
    </source>
</reference>
<accession>A0A2Z7BCR3</accession>
<gene>
    <name evidence="1" type="ORF">F511_42958</name>
</gene>
<proteinExistence type="predicted"/>
<dbReference type="AlphaFoldDB" id="A0A2Z7BCR3"/>
<name>A0A2Z7BCR3_9LAMI</name>
<protein>
    <submittedName>
        <fullName evidence="1">Uncharacterized protein</fullName>
    </submittedName>
</protein>
<evidence type="ECO:0000313" key="1">
    <source>
        <dbReference type="EMBL" id="KZV31875.1"/>
    </source>
</evidence>